<reference evidence="3" key="1">
    <citation type="submission" date="2015-07" db="EMBL/GenBank/DDBJ databases">
        <authorList>
            <person name="Rodrigo-Torres Lidia"/>
            <person name="Arahal R.David."/>
        </authorList>
    </citation>
    <scope>NUCLEOTIDE SEQUENCE [LARGE SCALE GENOMIC DNA]</scope>
    <source>
        <strain evidence="3">CECT 5096</strain>
    </source>
</reference>
<keyword evidence="1" id="KW-0732">Signal</keyword>
<dbReference type="AlphaFoldDB" id="A0A0M6ZH14"/>
<dbReference type="STRING" id="311410.LA5095_04790"/>
<evidence type="ECO:0000313" key="3">
    <source>
        <dbReference type="Proteomes" id="UP000049983"/>
    </source>
</evidence>
<accession>A0A0M6ZH14</accession>
<feature type="signal peptide" evidence="1">
    <location>
        <begin position="1"/>
        <end position="20"/>
    </location>
</feature>
<evidence type="ECO:0000256" key="1">
    <source>
        <dbReference type="SAM" id="SignalP"/>
    </source>
</evidence>
<sequence length="237" mass="26832">MKSVALVVFVLVLLSSPLSAMEQIVVMEIPNVAERDSSGLYDRVLTRVLEKSELEVLVEYLPMNRAIKEFERGNYSCVYPIGFRGVTDVGTSSVLVNYFSYQFFSLNYPRMAIEEIVAGDYAVAALDFEETRRLAQQMGLDVDIYVSSNRNLANMLRMERVDFIFSISPDFPLEFEDQHAPAELIRNGDAFEQTPDGFICSDDQAGERILQSFNRALAEMTSVGELRSIMGPLYEER</sequence>
<feature type="chain" id="PRO_5009787792" description="Solute-binding protein family 3/N-terminal domain-containing protein" evidence="1">
    <location>
        <begin position="21"/>
        <end position="237"/>
    </location>
</feature>
<proteinExistence type="predicted"/>
<dbReference type="EMBL" id="CXWC01000003">
    <property type="protein sequence ID" value="CTQ68324.1"/>
    <property type="molecule type" value="Genomic_DNA"/>
</dbReference>
<evidence type="ECO:0008006" key="4">
    <source>
        <dbReference type="Google" id="ProtNLM"/>
    </source>
</evidence>
<name>A0A0M6ZH14_9HYPH</name>
<organism evidence="2 3">
    <name type="scientific">Roseibium album</name>
    <dbReference type="NCBI Taxonomy" id="311410"/>
    <lineage>
        <taxon>Bacteria</taxon>
        <taxon>Pseudomonadati</taxon>
        <taxon>Pseudomonadota</taxon>
        <taxon>Alphaproteobacteria</taxon>
        <taxon>Hyphomicrobiales</taxon>
        <taxon>Stappiaceae</taxon>
        <taxon>Roseibium</taxon>
    </lineage>
</organism>
<evidence type="ECO:0000313" key="2">
    <source>
        <dbReference type="EMBL" id="CTQ68324.1"/>
    </source>
</evidence>
<dbReference type="Proteomes" id="UP000049983">
    <property type="component" value="Unassembled WGS sequence"/>
</dbReference>
<dbReference type="SUPFAM" id="SSF53850">
    <property type="entry name" value="Periplasmic binding protein-like II"/>
    <property type="match status" value="1"/>
</dbReference>
<keyword evidence="3" id="KW-1185">Reference proteome</keyword>
<gene>
    <name evidence="2" type="ORF">LA5096_01769</name>
</gene>
<protein>
    <recommendedName>
        <fullName evidence="4">Solute-binding protein family 3/N-terminal domain-containing protein</fullName>
    </recommendedName>
</protein>